<dbReference type="InterPro" id="IPR027417">
    <property type="entry name" value="P-loop_NTPase"/>
</dbReference>
<comment type="caution">
    <text evidence="1">The sequence shown here is derived from an EMBL/GenBank/DDBJ whole genome shotgun (WGS) entry which is preliminary data.</text>
</comment>
<organism evidence="1 2">
    <name type="scientific">Enorma shizhengliae</name>
    <dbReference type="NCBI Taxonomy" id="2606615"/>
    <lineage>
        <taxon>Bacteria</taxon>
        <taxon>Bacillati</taxon>
        <taxon>Actinomycetota</taxon>
        <taxon>Coriobacteriia</taxon>
        <taxon>Coriobacteriales</taxon>
        <taxon>Coriobacteriaceae</taxon>
        <taxon>Enorma</taxon>
    </lineage>
</organism>
<evidence type="ECO:0000313" key="1">
    <source>
        <dbReference type="EMBL" id="MRX80473.1"/>
    </source>
</evidence>
<accession>A0A7K0G9H0</accession>
<dbReference type="SUPFAM" id="SSF52540">
    <property type="entry name" value="P-loop containing nucleoside triphosphate hydrolases"/>
    <property type="match status" value="1"/>
</dbReference>
<reference evidence="2" key="1">
    <citation type="submission" date="2019-08" db="EMBL/GenBank/DDBJ databases">
        <title>Arthrobacter sp. nov., isolated from plateau pika and Tibetan wild ass.</title>
        <authorList>
            <person name="Ge Y."/>
        </authorList>
    </citation>
    <scope>NUCLEOTIDE SEQUENCE [LARGE SCALE GENOMIC DNA]</scope>
    <source>
        <strain evidence="2">HF-1365</strain>
    </source>
</reference>
<dbReference type="RefSeq" id="WP_144687890.1">
    <property type="nucleotide sequence ID" value="NZ_VLLQ01000003.1"/>
</dbReference>
<protein>
    <recommendedName>
        <fullName evidence="3">DNA helicase</fullName>
    </recommendedName>
</protein>
<dbReference type="EMBL" id="VTFZ01000010">
    <property type="protein sequence ID" value="MRX80473.1"/>
    <property type="molecule type" value="Genomic_DNA"/>
</dbReference>
<dbReference type="Proteomes" id="UP000470010">
    <property type="component" value="Unassembled WGS sequence"/>
</dbReference>
<evidence type="ECO:0000313" key="2">
    <source>
        <dbReference type="Proteomes" id="UP000470010"/>
    </source>
</evidence>
<dbReference type="AlphaFoldDB" id="A0A7K0G9H0"/>
<gene>
    <name evidence="1" type="ORF">GJE22_07725</name>
</gene>
<evidence type="ECO:0008006" key="3">
    <source>
        <dbReference type="Google" id="ProtNLM"/>
    </source>
</evidence>
<dbReference type="Gene3D" id="3.40.50.300">
    <property type="entry name" value="P-loop containing nucleotide triphosphate hydrolases"/>
    <property type="match status" value="1"/>
</dbReference>
<sequence length="370" mass="41510">MNDAVVAVAGWGKTEELANAVAREPNPERTLVLTYTETNQREDTLRIFQKTTGAKRHASVTGWKAFQLHDIVRPYLPLLYPGIRLRGLSNRDVDLDKRPGGSDRYLTRDGDAYPSLLGKLTLDVIDSSKGAAIRRLERLYDSIYIDEAQDLRGNDLCVLERLLKSSIDVHLFLDPRQSTLSTAEKDRKYKKNYPNAEVIKLYREWEGKDLLDIRYENETHRSIAPIAALSDIIVGDELGFGPTVSVVEPRGRHDGIYIIAKSDLDRYVSEYGATLLALQKSEKYGISDSMNFRKSKGMTRNDVVIVTTGPIEKFLTTGAALKPVSVCNFYVAVTRAKYSVALAVENPERVFRSISSNGSVWDGISVEKLY</sequence>
<name>A0A7K0G9H0_9ACTN</name>
<proteinExistence type="predicted"/>
<keyword evidence="2" id="KW-1185">Reference proteome</keyword>